<protein>
    <recommendedName>
        <fullName evidence="9">AAA+ ATPase domain-containing protein</fullName>
    </recommendedName>
</protein>
<dbReference type="SUPFAM" id="SSF52540">
    <property type="entry name" value="P-loop containing nucleoside triphosphate hydrolases"/>
    <property type="match status" value="1"/>
</dbReference>
<dbReference type="Gene3D" id="3.40.50.300">
    <property type="entry name" value="P-loop containing nucleotide triphosphate hydrolases"/>
    <property type="match status" value="1"/>
</dbReference>
<dbReference type="Pfam" id="PF23559">
    <property type="entry name" value="WHD_DRP"/>
    <property type="match status" value="1"/>
</dbReference>
<dbReference type="InterPro" id="IPR036388">
    <property type="entry name" value="WH-like_DNA-bd_sf"/>
</dbReference>
<dbReference type="InterPro" id="IPR002182">
    <property type="entry name" value="NB-ARC"/>
</dbReference>
<keyword evidence="8" id="KW-1185">Reference proteome</keyword>
<dbReference type="GO" id="GO:0042742">
    <property type="term" value="P:defense response to bacterium"/>
    <property type="evidence" value="ECO:0007669"/>
    <property type="project" value="UniProtKB-ARBA"/>
</dbReference>
<dbReference type="PANTHER" id="PTHR36766">
    <property type="entry name" value="PLANT BROAD-SPECTRUM MILDEW RESISTANCE PROTEIN RPW8"/>
    <property type="match status" value="1"/>
</dbReference>
<feature type="domain" description="NB-ARC" evidence="4">
    <location>
        <begin position="242"/>
        <end position="366"/>
    </location>
</feature>
<name>A0ABC8VYN4_9POAL</name>
<keyword evidence="2" id="KW-0677">Repeat</keyword>
<sequence>MACSSCGRRARSLALKLELLYAQVMLNNAQGRDVHNPALGHLLFELQGLAYNADDMLGELEYFRIQDEMEGTYETADADDRGLIGGLVLNARHTVNAIASKLNFSCCSVICSDSDDGNNGDSTMGCLPIGSCPLKEWQQVERSVHAPKLKFDRVELSKRMADIVEQLKPICAKVATILDMELLGSALDKLELLRSDGTTTQSASLNWPRTSTPLITQSQLYGREHLKRDFVHAITRGKHHASEITVHVVVGPGGIGKTTFTQHVYQEVSNQFQVKIWICVSQDFNATRLVKEIVSKIPSGDNEKANATDEDLIQTRLQLKRLLLVLDDMWACREDDWQRLLAPLKNTQGNVVVVTTRIPKLAAMVATGCLTKLDHLDNTMGRPYGFATHWVGNSEPIEGFPLAVKTVGRLLRNKTIDHWKRVLESKEWEFQSSDDDIMPALKLSYNYLPSDVQQCFSCCALFPEDYKFDREELIHFWIGFGLLGTRDQNKKAEDIGLDRINELVDHGFLEKDEKEDGLYYNVHDLLHELALISSYECLIINGLSNLRSVQQVPASICHLSIIVNDTDVKDPKTYESCKNDLRELGKRMKVENLRTLMLFGEYHGNFSKTFGDLFGNAKALRVLFLSGATYHMDDLLPMFLEFVHLRYLRIKGDMYPCATLSNYISRFYHLLVLDLQCNSLFPFVRELRNLVKIRHILVKDEKFHSEISEVGELKHLQGLRTFEVKKDIDGFELKQLGHLQELQGSLKICNLERVEEMAEADEAKLLHMKHLHRLVLEWEPNRSNSDPKREEDVLESLKPNSNVWEICIRGHGGSTCPTWLGADLYVNDVECLELDGLAWKVLPPLGEFWMVNEHGEEYLSCITGQSFQHLKRIDLIGIQSLRRWHGNGTQSFPVLDVLTVSDCPELIELPLSHTTTSPAEQEKMITMFLKLREIKVSDCENLLSLPPFPWTSTLSQAEISKAAGFVQLNYVKRQQIKWVDVVWKGTLDNELWSMFDFKNLREIEDLTIIECPPVPFHQLQLLASLKTVNILGCRNVLWPVEGVTDTCYTFPLECFRINVCGATDVKGLQVLFTDGKDGILAVPICAHFCSSLTMLCFGWNNHIEHFTTEQEQDLQKLTSLQELEISYCNKLQSLPAGLSTLPKLKRLEIKDCQAIQSFPKDGLPNSLTELKISECPSIWSLPKGRLPSSLQTLDVSNSGNEELRKQCHELQGTIPIIKF</sequence>
<dbReference type="Gene3D" id="3.80.10.10">
    <property type="entry name" value="Ribonuclease Inhibitor"/>
    <property type="match status" value="2"/>
</dbReference>
<evidence type="ECO:0000313" key="7">
    <source>
        <dbReference type="EMBL" id="CAL4899411.1"/>
    </source>
</evidence>
<dbReference type="PANTHER" id="PTHR36766:SF70">
    <property type="entry name" value="DISEASE RESISTANCE PROTEIN RGA4"/>
    <property type="match status" value="1"/>
</dbReference>
<dbReference type="InterPro" id="IPR056789">
    <property type="entry name" value="LRR_R13L1-DRL21"/>
</dbReference>
<dbReference type="SUPFAM" id="SSF52058">
    <property type="entry name" value="L domain-like"/>
    <property type="match status" value="1"/>
</dbReference>
<feature type="domain" description="R13L1/DRL21-like LRR repeat region" evidence="6">
    <location>
        <begin position="733"/>
        <end position="848"/>
    </location>
</feature>
<feature type="domain" description="Disease resistance protein winged helix" evidence="5">
    <location>
        <begin position="461"/>
        <end position="530"/>
    </location>
</feature>
<evidence type="ECO:0000259" key="5">
    <source>
        <dbReference type="Pfam" id="PF23559"/>
    </source>
</evidence>
<organism evidence="7 8">
    <name type="scientific">Urochloa decumbens</name>
    <dbReference type="NCBI Taxonomy" id="240449"/>
    <lineage>
        <taxon>Eukaryota</taxon>
        <taxon>Viridiplantae</taxon>
        <taxon>Streptophyta</taxon>
        <taxon>Embryophyta</taxon>
        <taxon>Tracheophyta</taxon>
        <taxon>Spermatophyta</taxon>
        <taxon>Magnoliopsida</taxon>
        <taxon>Liliopsida</taxon>
        <taxon>Poales</taxon>
        <taxon>Poaceae</taxon>
        <taxon>PACMAD clade</taxon>
        <taxon>Panicoideae</taxon>
        <taxon>Panicodae</taxon>
        <taxon>Paniceae</taxon>
        <taxon>Melinidinae</taxon>
        <taxon>Urochloa</taxon>
    </lineage>
</organism>
<evidence type="ECO:0000259" key="4">
    <source>
        <dbReference type="Pfam" id="PF00931"/>
    </source>
</evidence>
<evidence type="ECO:0008006" key="9">
    <source>
        <dbReference type="Google" id="ProtNLM"/>
    </source>
</evidence>
<gene>
    <name evidence="7" type="ORF">URODEC1_LOCUS8196</name>
</gene>
<dbReference type="AlphaFoldDB" id="A0ABC8VYN4"/>
<evidence type="ECO:0000256" key="2">
    <source>
        <dbReference type="ARBA" id="ARBA00022737"/>
    </source>
</evidence>
<dbReference type="InterPro" id="IPR027417">
    <property type="entry name" value="P-loop_NTPase"/>
</dbReference>
<reference evidence="7" key="1">
    <citation type="submission" date="2024-10" db="EMBL/GenBank/DDBJ databases">
        <authorList>
            <person name="Ryan C."/>
        </authorList>
    </citation>
    <scope>NUCLEOTIDE SEQUENCE [LARGE SCALE GENOMIC DNA]</scope>
</reference>
<keyword evidence="3" id="KW-0611">Plant defense</keyword>
<proteinExistence type="predicted"/>
<dbReference type="Pfam" id="PF00931">
    <property type="entry name" value="NB-ARC"/>
    <property type="match status" value="1"/>
</dbReference>
<accession>A0ABC8VYN4</accession>
<dbReference type="InterPro" id="IPR058922">
    <property type="entry name" value="WHD_DRP"/>
</dbReference>
<dbReference type="PRINTS" id="PR00364">
    <property type="entry name" value="DISEASERSIST"/>
</dbReference>
<dbReference type="Gene3D" id="1.10.8.430">
    <property type="entry name" value="Helical domain of apoptotic protease-activating factors"/>
    <property type="match status" value="1"/>
</dbReference>
<dbReference type="InterPro" id="IPR032675">
    <property type="entry name" value="LRR_dom_sf"/>
</dbReference>
<evidence type="ECO:0000313" key="8">
    <source>
        <dbReference type="Proteomes" id="UP001497457"/>
    </source>
</evidence>
<evidence type="ECO:0000256" key="1">
    <source>
        <dbReference type="ARBA" id="ARBA00022614"/>
    </source>
</evidence>
<dbReference type="Gene3D" id="1.10.10.10">
    <property type="entry name" value="Winged helix-like DNA-binding domain superfamily/Winged helix DNA-binding domain"/>
    <property type="match status" value="1"/>
</dbReference>
<dbReference type="FunFam" id="1.10.10.10:FF:000322">
    <property type="entry name" value="Probable disease resistance protein At1g63360"/>
    <property type="match status" value="1"/>
</dbReference>
<dbReference type="GO" id="GO:0002758">
    <property type="term" value="P:innate immune response-activating signaling pathway"/>
    <property type="evidence" value="ECO:0007669"/>
    <property type="project" value="UniProtKB-ARBA"/>
</dbReference>
<keyword evidence="1" id="KW-0433">Leucine-rich repeat</keyword>
<dbReference type="Pfam" id="PF25019">
    <property type="entry name" value="LRR_R13L1-DRL21"/>
    <property type="match status" value="1"/>
</dbReference>
<dbReference type="SUPFAM" id="SSF52047">
    <property type="entry name" value="RNI-like"/>
    <property type="match status" value="1"/>
</dbReference>
<dbReference type="Proteomes" id="UP001497457">
    <property type="component" value="Chromosome 11b"/>
</dbReference>
<evidence type="ECO:0000259" key="6">
    <source>
        <dbReference type="Pfam" id="PF25019"/>
    </source>
</evidence>
<dbReference type="InterPro" id="IPR042197">
    <property type="entry name" value="Apaf_helical"/>
</dbReference>
<dbReference type="GO" id="GO:0009626">
    <property type="term" value="P:plant-type hypersensitive response"/>
    <property type="evidence" value="ECO:0007669"/>
    <property type="project" value="UniProtKB-ARBA"/>
</dbReference>
<evidence type="ECO:0000256" key="3">
    <source>
        <dbReference type="ARBA" id="ARBA00022821"/>
    </source>
</evidence>
<dbReference type="EMBL" id="OZ075121">
    <property type="protein sequence ID" value="CAL4899411.1"/>
    <property type="molecule type" value="Genomic_DNA"/>
</dbReference>